<dbReference type="AlphaFoldDB" id="A0A7X4H805"/>
<feature type="chain" id="PRO_5031351726" evidence="2">
    <location>
        <begin position="23"/>
        <end position="225"/>
    </location>
</feature>
<reference evidence="3 4" key="1">
    <citation type="submission" date="2019-12" db="EMBL/GenBank/DDBJ databases">
        <title>Novel species isolated from a subtropical stream in China.</title>
        <authorList>
            <person name="Lu H."/>
        </authorList>
    </citation>
    <scope>NUCLEOTIDE SEQUENCE [LARGE SCALE GENOMIC DNA]</scope>
    <source>
        <strain evidence="3 4">FT127W</strain>
    </source>
</reference>
<evidence type="ECO:0000313" key="4">
    <source>
        <dbReference type="Proteomes" id="UP000450676"/>
    </source>
</evidence>
<accession>A0A7X4H805</accession>
<dbReference type="InterPro" id="IPR005618">
    <property type="entry name" value="OMPW"/>
</dbReference>
<gene>
    <name evidence="3" type="ORF">GTP77_03665</name>
</gene>
<feature type="signal peptide" evidence="2">
    <location>
        <begin position="1"/>
        <end position="22"/>
    </location>
</feature>
<comment type="caution">
    <text evidence="3">The sequence shown here is derived from an EMBL/GenBank/DDBJ whole genome shotgun (WGS) entry which is preliminary data.</text>
</comment>
<organism evidence="3 4">
    <name type="scientific">Pseudoduganella aquatica</name>
    <dbReference type="NCBI Taxonomy" id="2660641"/>
    <lineage>
        <taxon>Bacteria</taxon>
        <taxon>Pseudomonadati</taxon>
        <taxon>Pseudomonadota</taxon>
        <taxon>Betaproteobacteria</taxon>
        <taxon>Burkholderiales</taxon>
        <taxon>Oxalobacteraceae</taxon>
        <taxon>Telluria group</taxon>
        <taxon>Pseudoduganella</taxon>
    </lineage>
</organism>
<keyword evidence="2" id="KW-0732">Signal</keyword>
<keyword evidence="4" id="KW-1185">Reference proteome</keyword>
<evidence type="ECO:0000256" key="2">
    <source>
        <dbReference type="SAM" id="SignalP"/>
    </source>
</evidence>
<dbReference type="SUPFAM" id="SSF56925">
    <property type="entry name" value="OMPA-like"/>
    <property type="match status" value="1"/>
</dbReference>
<proteinExistence type="predicted"/>
<dbReference type="PANTHER" id="PTHR36920:SF1">
    <property type="entry name" value="OUTER MEMBRANE PROTEIN W"/>
    <property type="match status" value="1"/>
</dbReference>
<dbReference type="GO" id="GO:0009279">
    <property type="term" value="C:cell outer membrane"/>
    <property type="evidence" value="ECO:0007669"/>
    <property type="project" value="UniProtKB-SubCell"/>
</dbReference>
<evidence type="ECO:0000313" key="3">
    <source>
        <dbReference type="EMBL" id="MYN06426.1"/>
    </source>
</evidence>
<protein>
    <submittedName>
        <fullName evidence="3">Outer membrane beta-barrel protein</fullName>
    </submittedName>
</protein>
<dbReference type="PANTHER" id="PTHR36920">
    <property type="match status" value="1"/>
</dbReference>
<sequence length="225" mass="23541">MNTAVKALALAAAMGAASGASAQAAGEWVVKAGLNKITPKVKSGNVSAPALPESRADIGADTQPVFTIGRMLTDNFSVELDLGVPYKHKIYGSGSLEGTGQLATSEVLPPTAFLQYHLFEPTAKFRPYAGLGVTYAYFRSETGSGQLTALLNPGGPPSTFSMKNKWAASAQLGVSMAINEKWFADINVVKTKLKTSARYSTGQTMDAALDPLAVGVTVGYHFSGF</sequence>
<dbReference type="Proteomes" id="UP000450676">
    <property type="component" value="Unassembled WGS sequence"/>
</dbReference>
<dbReference type="InterPro" id="IPR011250">
    <property type="entry name" value="OMP/PagP_B-barrel"/>
</dbReference>
<dbReference type="EMBL" id="WWCU01000003">
    <property type="protein sequence ID" value="MYN06426.1"/>
    <property type="molecule type" value="Genomic_DNA"/>
</dbReference>
<name>A0A7X4H805_9BURK</name>
<dbReference type="Pfam" id="PF03922">
    <property type="entry name" value="OmpW"/>
    <property type="match status" value="1"/>
</dbReference>
<dbReference type="GO" id="GO:0055085">
    <property type="term" value="P:transmembrane transport"/>
    <property type="evidence" value="ECO:0007669"/>
    <property type="project" value="TreeGrafter"/>
</dbReference>
<dbReference type="Gene3D" id="2.40.160.20">
    <property type="match status" value="1"/>
</dbReference>
<comment type="subcellular location">
    <subcellularLocation>
        <location evidence="1">Cell outer membrane</location>
    </subcellularLocation>
</comment>
<evidence type="ECO:0000256" key="1">
    <source>
        <dbReference type="ARBA" id="ARBA00004442"/>
    </source>
</evidence>